<reference evidence="3" key="1">
    <citation type="submission" date="2023-08" db="EMBL/GenBank/DDBJ databases">
        <authorList>
            <person name="Chen Y."/>
            <person name="Shah S."/>
            <person name="Dougan E. K."/>
            <person name="Thang M."/>
            <person name="Chan C."/>
        </authorList>
    </citation>
    <scope>NUCLEOTIDE SEQUENCE</scope>
</reference>
<keyword evidence="1" id="KW-0812">Transmembrane</keyword>
<feature type="signal peptide" evidence="2">
    <location>
        <begin position="1"/>
        <end position="16"/>
    </location>
</feature>
<keyword evidence="4" id="KW-1185">Reference proteome</keyword>
<evidence type="ECO:0000313" key="3">
    <source>
        <dbReference type="EMBL" id="CAJ1386870.1"/>
    </source>
</evidence>
<feature type="chain" id="PRO_5041344432" evidence="2">
    <location>
        <begin position="17"/>
        <end position="456"/>
    </location>
</feature>
<evidence type="ECO:0000313" key="4">
    <source>
        <dbReference type="Proteomes" id="UP001178507"/>
    </source>
</evidence>
<feature type="transmembrane region" description="Helical" evidence="1">
    <location>
        <begin position="269"/>
        <end position="291"/>
    </location>
</feature>
<evidence type="ECO:0000256" key="1">
    <source>
        <dbReference type="SAM" id="Phobius"/>
    </source>
</evidence>
<evidence type="ECO:0000256" key="2">
    <source>
        <dbReference type="SAM" id="SignalP"/>
    </source>
</evidence>
<dbReference type="Proteomes" id="UP001178507">
    <property type="component" value="Unassembled WGS sequence"/>
</dbReference>
<dbReference type="AlphaFoldDB" id="A0AA36IIC7"/>
<dbReference type="EMBL" id="CAUJNA010001431">
    <property type="protein sequence ID" value="CAJ1386870.1"/>
    <property type="molecule type" value="Genomic_DNA"/>
</dbReference>
<feature type="transmembrane region" description="Helical" evidence="1">
    <location>
        <begin position="319"/>
        <end position="338"/>
    </location>
</feature>
<keyword evidence="1" id="KW-0472">Membrane</keyword>
<proteinExistence type="predicted"/>
<gene>
    <name evidence="3" type="ORF">EVOR1521_LOCUS13056</name>
</gene>
<accession>A0AA36IIC7</accession>
<protein>
    <submittedName>
        <fullName evidence="3">Uncharacterized protein</fullName>
    </submittedName>
</protein>
<sequence length="456" mass="53019">MLRLLVCALLPVAGELRLTGQTSCPCLDFAEPLGKHLVNTQTHERPSRLFGEERLGHGSKVDCLMVSHVDPLLHPNETICYPTDYGQQRCEAWDQRLPLLCAYGRSDQELPDQCKGLLMARKEGRCEGIFSPKAFALPWCQQSWCYVDESCDLQKSKSYFFPDTNLWYSYETCTSRNFFEIWNMVQLEMCSRFSVVEKPYIIMWLSCWTCAFLQQVIDTTRKLEEQQDRLGKWQRAYLGIQLLVLVTETYANMQRIPWGQRDFWSCYNLYVYVFINSAVFVRATMMSQVVWDWYEVRLLKLPVLPFQMDGKGWTDEMRAGLLVCIFQFLSSLGVFFVISVTHLVPALVLYPWIFWVVAAGLVKSRLWIGSLGFDPESRFGRALVVGTNSFMSVMGIQVLVTCMVRTYAGEWSNGYLGPLWNDLLVRRLQVWYTCHLRHATVKQMMMDQDFINLFVR</sequence>
<feature type="transmembrane region" description="Helical" evidence="1">
    <location>
        <begin position="383"/>
        <end position="408"/>
    </location>
</feature>
<keyword evidence="1" id="KW-1133">Transmembrane helix</keyword>
<keyword evidence="2" id="KW-0732">Signal</keyword>
<name>A0AA36IIC7_9DINO</name>
<comment type="caution">
    <text evidence="3">The sequence shown here is derived from an EMBL/GenBank/DDBJ whole genome shotgun (WGS) entry which is preliminary data.</text>
</comment>
<feature type="transmembrane region" description="Helical" evidence="1">
    <location>
        <begin position="344"/>
        <end position="362"/>
    </location>
</feature>
<organism evidence="3 4">
    <name type="scientific">Effrenium voratum</name>
    <dbReference type="NCBI Taxonomy" id="2562239"/>
    <lineage>
        <taxon>Eukaryota</taxon>
        <taxon>Sar</taxon>
        <taxon>Alveolata</taxon>
        <taxon>Dinophyceae</taxon>
        <taxon>Suessiales</taxon>
        <taxon>Symbiodiniaceae</taxon>
        <taxon>Effrenium</taxon>
    </lineage>
</organism>